<proteinExistence type="predicted"/>
<feature type="region of interest" description="Disordered" evidence="1">
    <location>
        <begin position="615"/>
        <end position="667"/>
    </location>
</feature>
<feature type="compositionally biased region" description="Polar residues" evidence="1">
    <location>
        <begin position="279"/>
        <end position="300"/>
    </location>
</feature>
<feature type="domain" description="C2H2-type" evidence="2">
    <location>
        <begin position="585"/>
        <end position="608"/>
    </location>
</feature>
<reference evidence="3 4" key="1">
    <citation type="submission" date="2017-12" db="EMBL/GenBank/DDBJ databases">
        <title>Comparative genomics of Botrytis spp.</title>
        <authorList>
            <person name="Valero-Jimenez C.A."/>
            <person name="Tapia P."/>
            <person name="Veloso J."/>
            <person name="Silva-Moreno E."/>
            <person name="Staats M."/>
            <person name="Valdes J.H."/>
            <person name="Van Kan J.A.L."/>
        </authorList>
    </citation>
    <scope>NUCLEOTIDE SEQUENCE [LARGE SCALE GENOMIC DNA]</scope>
    <source>
        <strain evidence="3 4">MUCL435</strain>
    </source>
</reference>
<accession>A0A4S8QZ35</accession>
<keyword evidence="4" id="KW-1185">Reference proteome</keyword>
<feature type="compositionally biased region" description="Basic residues" evidence="1">
    <location>
        <begin position="631"/>
        <end position="641"/>
    </location>
</feature>
<sequence length="667" mass="74498">MFGRRYGIPNPLHISTDRRNEVECTRSPHSRGYSHRMNMLEYPRTDPTLPYRDSIMNGSRKESALSPQSLFSYDVEYISPNLNKFQESAKDTFLTELSGESNFHELPDSSLLPELPEDSLNHDQSTLVVGHSFINNRKRISSTSRAIVSPSSAPNGRFQSLDTPEAGSTFITELPCVDGDQAGYRNPWYIATQESTPSAGHCLSNTLGFGNSAEAEMVDTTAGIRIQMDAACLSPDSSIFMPLQSPRSPGSMCPAIQTDVRRFKSNLDAIQHQGGRFENSPQISSPDTASTNTSGETFPSDSGYGPRAPQSDYTSATSPRSLFSGDERLGFENAFFSKAGQLVSPSELSHEGYLDQSSSLQSKPPNDFNALRLATIHSDLDDLCRDQNMQTSYISDFKEPIFESGEMGFINNFLSAYMAQNVTDIDQRLPNHFSMDDAAQYLQSTIQRGFGCLENIIPGAENRDTTDAATFIPAMETENQYAPNLFGICEEKHASPWSPENVRGFYDKNFNFATIPETQLPIEEEEEQTRTSTYDTPSPKSDNKFMKCSYPGCNYEPSGEDQWKSGNLRRHEKEHKITLKDRIVCKMSDCKATFTRAGNRDAHLENIHGAVIPRQKRIRRNSTAENTKQPRAGRRITKGPRKFGGLPNRPKQNRSQSVPELLKSTEF</sequence>
<dbReference type="PROSITE" id="PS00028">
    <property type="entry name" value="ZINC_FINGER_C2H2_1"/>
    <property type="match status" value="1"/>
</dbReference>
<dbReference type="AlphaFoldDB" id="A0A4S8QZ35"/>
<feature type="region of interest" description="Disordered" evidence="1">
    <location>
        <begin position="274"/>
        <end position="319"/>
    </location>
</feature>
<dbReference type="Proteomes" id="UP000308671">
    <property type="component" value="Unassembled WGS sequence"/>
</dbReference>
<evidence type="ECO:0000259" key="2">
    <source>
        <dbReference type="PROSITE" id="PS00028"/>
    </source>
</evidence>
<name>A0A4S8QZ35_9HELO</name>
<protein>
    <recommendedName>
        <fullName evidence="2">C2H2-type domain-containing protein</fullName>
    </recommendedName>
</protein>
<gene>
    <name evidence="3" type="ORF">BGAL_0346g00080</name>
</gene>
<evidence type="ECO:0000256" key="1">
    <source>
        <dbReference type="SAM" id="MobiDB-lite"/>
    </source>
</evidence>
<dbReference type="InterPro" id="IPR013087">
    <property type="entry name" value="Znf_C2H2_type"/>
</dbReference>
<dbReference type="OrthoDB" id="5366163at2759"/>
<evidence type="ECO:0000313" key="3">
    <source>
        <dbReference type="EMBL" id="THV46959.1"/>
    </source>
</evidence>
<comment type="caution">
    <text evidence="3">The sequence shown here is derived from an EMBL/GenBank/DDBJ whole genome shotgun (WGS) entry which is preliminary data.</text>
</comment>
<organism evidence="3 4">
    <name type="scientific">Botrytis galanthina</name>
    <dbReference type="NCBI Taxonomy" id="278940"/>
    <lineage>
        <taxon>Eukaryota</taxon>
        <taxon>Fungi</taxon>
        <taxon>Dikarya</taxon>
        <taxon>Ascomycota</taxon>
        <taxon>Pezizomycotina</taxon>
        <taxon>Leotiomycetes</taxon>
        <taxon>Helotiales</taxon>
        <taxon>Sclerotiniaceae</taxon>
        <taxon>Botrytis</taxon>
    </lineage>
</organism>
<dbReference type="EMBL" id="PQXL01000346">
    <property type="protein sequence ID" value="THV46959.1"/>
    <property type="molecule type" value="Genomic_DNA"/>
</dbReference>
<evidence type="ECO:0000313" key="4">
    <source>
        <dbReference type="Proteomes" id="UP000308671"/>
    </source>
</evidence>